<dbReference type="Gene3D" id="1.25.40.180">
    <property type="match status" value="1"/>
</dbReference>
<evidence type="ECO:0000256" key="2">
    <source>
        <dbReference type="ARBA" id="ARBA00022540"/>
    </source>
</evidence>
<feature type="region of interest" description="Disordered" evidence="4">
    <location>
        <begin position="1660"/>
        <end position="1693"/>
    </location>
</feature>
<evidence type="ECO:0000259" key="5">
    <source>
        <dbReference type="SMART" id="SM00543"/>
    </source>
</evidence>
<feature type="region of interest" description="Disordered" evidence="4">
    <location>
        <begin position="182"/>
        <end position="235"/>
    </location>
</feature>
<dbReference type="Pfam" id="PF02854">
    <property type="entry name" value="MIF4G"/>
    <property type="match status" value="1"/>
</dbReference>
<evidence type="ECO:0000256" key="4">
    <source>
        <dbReference type="SAM" id="MobiDB-lite"/>
    </source>
</evidence>
<feature type="region of interest" description="Disordered" evidence="4">
    <location>
        <begin position="842"/>
        <end position="866"/>
    </location>
</feature>
<protein>
    <submittedName>
        <fullName evidence="6">Eukaryotic translation initiation factor 4G</fullName>
    </submittedName>
</protein>
<feature type="region of interest" description="Disordered" evidence="4">
    <location>
        <begin position="1452"/>
        <end position="1554"/>
    </location>
</feature>
<evidence type="ECO:0000313" key="6">
    <source>
        <dbReference type="EMBL" id="KAK8965697.1"/>
    </source>
</evidence>
<feature type="region of interest" description="Disordered" evidence="4">
    <location>
        <begin position="421"/>
        <end position="476"/>
    </location>
</feature>
<dbReference type="InterPro" id="IPR016024">
    <property type="entry name" value="ARM-type_fold"/>
</dbReference>
<feature type="compositionally biased region" description="Polar residues" evidence="4">
    <location>
        <begin position="427"/>
        <end position="465"/>
    </location>
</feature>
<feature type="compositionally biased region" description="Basic and acidic residues" evidence="4">
    <location>
        <begin position="1322"/>
        <end position="1332"/>
    </location>
</feature>
<proteinExistence type="inferred from homology"/>
<comment type="similarity">
    <text evidence="1">Belongs to the eukaryotic initiation factor 4G family.</text>
</comment>
<dbReference type="EMBL" id="JBBWWR010000006">
    <property type="protein sequence ID" value="KAK8965697.1"/>
    <property type="molecule type" value="Genomic_DNA"/>
</dbReference>
<feature type="compositionally biased region" description="Low complexity" evidence="4">
    <location>
        <begin position="186"/>
        <end position="195"/>
    </location>
</feature>
<feature type="compositionally biased region" description="Low complexity" evidence="4">
    <location>
        <begin position="86"/>
        <end position="108"/>
    </location>
</feature>
<feature type="region of interest" description="Disordered" evidence="4">
    <location>
        <begin position="1171"/>
        <end position="1203"/>
    </location>
</feature>
<keyword evidence="3" id="KW-0648">Protein biosynthesis</keyword>
<dbReference type="PANTHER" id="PTHR23253:SF9">
    <property type="entry name" value="EUKARYOTIC TRANSLATION INITIATION FACTOR 4 GAMMA 2"/>
    <property type="match status" value="1"/>
</dbReference>
<gene>
    <name evidence="6" type="ORF">KSP40_PGU020566</name>
</gene>
<reference evidence="6 7" key="1">
    <citation type="journal article" date="2022" name="Nat. Plants">
        <title>Genomes of leafy and leafless Platanthera orchids illuminate the evolution of mycoheterotrophy.</title>
        <authorList>
            <person name="Li M.H."/>
            <person name="Liu K.W."/>
            <person name="Li Z."/>
            <person name="Lu H.C."/>
            <person name="Ye Q.L."/>
            <person name="Zhang D."/>
            <person name="Wang J.Y."/>
            <person name="Li Y.F."/>
            <person name="Zhong Z.M."/>
            <person name="Liu X."/>
            <person name="Yu X."/>
            <person name="Liu D.K."/>
            <person name="Tu X.D."/>
            <person name="Liu B."/>
            <person name="Hao Y."/>
            <person name="Liao X.Y."/>
            <person name="Jiang Y.T."/>
            <person name="Sun W.H."/>
            <person name="Chen J."/>
            <person name="Chen Y.Q."/>
            <person name="Ai Y."/>
            <person name="Zhai J.W."/>
            <person name="Wu S.S."/>
            <person name="Zhou Z."/>
            <person name="Hsiao Y.Y."/>
            <person name="Wu W.L."/>
            <person name="Chen Y.Y."/>
            <person name="Lin Y.F."/>
            <person name="Hsu J.L."/>
            <person name="Li C.Y."/>
            <person name="Wang Z.W."/>
            <person name="Zhao X."/>
            <person name="Zhong W.Y."/>
            <person name="Ma X.K."/>
            <person name="Ma L."/>
            <person name="Huang J."/>
            <person name="Chen G.Z."/>
            <person name="Huang M.Z."/>
            <person name="Huang L."/>
            <person name="Peng D.H."/>
            <person name="Luo Y.B."/>
            <person name="Zou S.Q."/>
            <person name="Chen S.P."/>
            <person name="Lan S."/>
            <person name="Tsai W.C."/>
            <person name="Van de Peer Y."/>
            <person name="Liu Z.J."/>
        </authorList>
    </citation>
    <scope>NUCLEOTIDE SEQUENCE [LARGE SCALE GENOMIC DNA]</scope>
    <source>
        <strain evidence="6">Lor288</strain>
    </source>
</reference>
<dbReference type="PANTHER" id="PTHR23253">
    <property type="entry name" value="EUKARYOTIC TRANSLATION INITIATION FACTOR 4 GAMMA"/>
    <property type="match status" value="1"/>
</dbReference>
<feature type="compositionally biased region" description="Polar residues" evidence="4">
    <location>
        <begin position="1599"/>
        <end position="1609"/>
    </location>
</feature>
<feature type="compositionally biased region" description="Basic and acidic residues" evidence="4">
    <location>
        <begin position="1456"/>
        <end position="1479"/>
    </location>
</feature>
<organism evidence="6 7">
    <name type="scientific">Platanthera guangdongensis</name>
    <dbReference type="NCBI Taxonomy" id="2320717"/>
    <lineage>
        <taxon>Eukaryota</taxon>
        <taxon>Viridiplantae</taxon>
        <taxon>Streptophyta</taxon>
        <taxon>Embryophyta</taxon>
        <taxon>Tracheophyta</taxon>
        <taxon>Spermatophyta</taxon>
        <taxon>Magnoliopsida</taxon>
        <taxon>Liliopsida</taxon>
        <taxon>Asparagales</taxon>
        <taxon>Orchidaceae</taxon>
        <taxon>Orchidoideae</taxon>
        <taxon>Orchideae</taxon>
        <taxon>Orchidinae</taxon>
        <taxon>Platanthera</taxon>
    </lineage>
</organism>
<evidence type="ECO:0000256" key="3">
    <source>
        <dbReference type="ARBA" id="ARBA00022917"/>
    </source>
</evidence>
<feature type="compositionally biased region" description="Polar residues" evidence="4">
    <location>
        <begin position="1507"/>
        <end position="1522"/>
    </location>
</feature>
<accession>A0ABR2MNE5</accession>
<feature type="region of interest" description="Disordered" evidence="4">
    <location>
        <begin position="50"/>
        <end position="111"/>
    </location>
</feature>
<dbReference type="SMART" id="SM00543">
    <property type="entry name" value="MIF4G"/>
    <property type="match status" value="1"/>
</dbReference>
<feature type="region of interest" description="Disordered" evidence="4">
    <location>
        <begin position="614"/>
        <end position="641"/>
    </location>
</feature>
<evidence type="ECO:0000256" key="1">
    <source>
        <dbReference type="ARBA" id="ARBA00005775"/>
    </source>
</evidence>
<comment type="caution">
    <text evidence="6">The sequence shown here is derived from an EMBL/GenBank/DDBJ whole genome shotgun (WGS) entry which is preliminary data.</text>
</comment>
<feature type="region of interest" description="Disordered" evidence="4">
    <location>
        <begin position="542"/>
        <end position="579"/>
    </location>
</feature>
<dbReference type="Proteomes" id="UP001412067">
    <property type="component" value="Unassembled WGS sequence"/>
</dbReference>
<feature type="compositionally biased region" description="Polar residues" evidence="4">
    <location>
        <begin position="549"/>
        <end position="560"/>
    </location>
</feature>
<feature type="compositionally biased region" description="Polar residues" evidence="4">
    <location>
        <begin position="1630"/>
        <end position="1642"/>
    </location>
</feature>
<dbReference type="InterPro" id="IPR003890">
    <property type="entry name" value="MIF4G-like_typ-3"/>
</dbReference>
<feature type="region of interest" description="Disordered" evidence="4">
    <location>
        <begin position="918"/>
        <end position="941"/>
    </location>
</feature>
<keyword evidence="2 6" id="KW-0396">Initiation factor</keyword>
<dbReference type="GO" id="GO:0003743">
    <property type="term" value="F:translation initiation factor activity"/>
    <property type="evidence" value="ECO:0007669"/>
    <property type="project" value="UniProtKB-KW"/>
</dbReference>
<feature type="region of interest" description="Disordered" evidence="4">
    <location>
        <begin position="1572"/>
        <end position="1642"/>
    </location>
</feature>
<feature type="compositionally biased region" description="Basic and acidic residues" evidence="4">
    <location>
        <begin position="54"/>
        <end position="63"/>
    </location>
</feature>
<feature type="compositionally biased region" description="Basic and acidic residues" evidence="4">
    <location>
        <begin position="1611"/>
        <end position="1625"/>
    </location>
</feature>
<name>A0ABR2MNE5_9ASPA</name>
<keyword evidence="7" id="KW-1185">Reference proteome</keyword>
<evidence type="ECO:0000313" key="7">
    <source>
        <dbReference type="Proteomes" id="UP001412067"/>
    </source>
</evidence>
<sequence length="1753" mass="190798">MPLRGTAIVVSPTNLTRLLELPKPFMGLSHHIPKVRDPGQKEEVRVGFMSRNQFRAEKTEGHLKRPGRSGNFGQNRGFSGGGVKGSGPSAPGPALSPSAAPLPSSAASHEFSTNRRRGFHCLAFHPGDESGPLLQFGTINPGIMNGMQIPARTCSAPPNLDEQKRHQAVHDSARAAHAVPIPSAPKPQQATQQPKQQHRVKDVGGANQIGNREPHPPTNPNRDMHPSITSTPNATPVRSSVLTMGGMPMHVPVAVPFQQTQIAQQFRGPDMQIPTQGIVPSSLQMSMALPTGNIPQVPQPMFVTNIPSHSMQPPAIMHQGQSMSFASHLGHQLPQLGGIGVGIGPQFHQQQPTNYVSQRKAVKITHPETHEELKLDKRTDCHTDVGASVQRQLPNAASQSQSHPTYSHSYFQPTYNTSPMYFAPQHPLSSAQRSAGPQTSRYSSPVGQNGQTISFLNSSTLNPASGSRVGPPNTFHGLSEAVNSDVLSVSTSMAAPSQVTIKPPILSSSEKVGTPSVRISMPIAKPESLKKSKLPMDVSVAPQVRDNEVGSQNTATTVQKKSFEPTVPESSSSSTDKDSIRASLMHVNKSESSSFVPTLAGSLASSVKENNKGKNEVFIRSESPKDQPKRINKSDLKHSQQQIDSLEYTAEALRGNSMACTAKDSPSIDSAGFHSAPAADSFTSATALLPTIAESRTSELDQKKDTVGSLESRAALNEEPLEAVSLNCSDDKVSMASYLEVSSSSTAVDGLTWVTSDISLDSSKGLEFEKIQENSTESEGGIESYGNSSGCTSAKSNLTATSIDETAVIIMEVEKKAGSQLCDKDNGSYSEIVGTGVSDVPATTFSDRKDPELAPSALVPSTDGDGKISATDSTILKCEIASSKNAAAVEPTISSSEMSPILSDSEIKHKPEVEAVDLTSGETPSVPPVSCGKSSLEPNRPNRITKKKIKSKHFSKADAATSDLYDAYKVPDEKLDTISTLETVEISSAVDSDRNTVENHDDVHAAVQFDEQSKPEFEDWESAADVSTPNLRSDNDKLIHVEKGMHAECRNESTGKIMYSRDSLFSLRALCRDLPEGFDGSDAADILIRVHSGMAHDFDRDTLPSPGRVIDRSPGSSRVDRRMASDEDRWKFTPMNFRPVQGVNHGVLRNPRLQTSSQLYGGILSGPTQSLASQGGIARNSSDADRWQRAPGTQRGLMPPPHGSMQTIHRSANRYEIGRVSDEEEQKQRRLKAILNKLTPQNFEKLFTQVKEVNIDNTVTLTGVISQIFDKALMEPTFCEMYADFCHHLAVDLPDFTEDNQKITFRRLLLNKCQEEFERGEREEAEAEHAEEVGGTCQSEAEREASRIQTRRRMLGNIRLIGELYKKKMLTARIMHECIRKLLGQFQNPDEENIEALCKLMSTIGEMIDDQQSKESMDAYFIMMEKLSKIPSLSSRVRFMLKDTIDLRKNRWQQRRKVEGPKKIEDVHRDAAQERHAQERQAQTSRSSRGPVISSKRGPPVDYGHRGSTTLNAPSSQLSGSSRALPGQSRGSSSQDFRLDERNPLEGKVSSVPLPHRPAVGTIITLGPQGGLAKGMSSRGPGLMSNVPSTEIGYRSDSQRLASGSNGVSLTHDRIISTSRDESISKHVPNRSSGATDDQTSFQDRNSAFGIREMHHIDQAFDGSDVATSGKRPGSSGGKMSISEPQQLSEDTLKGKSISTIREFYSHLPLPIERKSQAGKYRENRSFVLSVSGTAPCHREAIHAYDLLPLWVQ</sequence>
<feature type="domain" description="MIF4G" evidence="5">
    <location>
        <begin position="1228"/>
        <end position="1451"/>
    </location>
</feature>
<dbReference type="SUPFAM" id="SSF48371">
    <property type="entry name" value="ARM repeat"/>
    <property type="match status" value="1"/>
</dbReference>
<feature type="region of interest" description="Disordered" evidence="4">
    <location>
        <begin position="1322"/>
        <end position="1345"/>
    </location>
</feature>
<feature type="compositionally biased region" description="Basic and acidic residues" evidence="4">
    <location>
        <begin position="614"/>
        <end position="638"/>
    </location>
</feature>